<keyword evidence="2" id="KW-0479">Metal-binding</keyword>
<dbReference type="RefSeq" id="XP_022950889.1">
    <property type="nucleotide sequence ID" value="XM_023095121.1"/>
</dbReference>
<evidence type="ECO:0000313" key="6">
    <source>
        <dbReference type="RefSeq" id="XP_022950890.1"/>
    </source>
</evidence>
<proteinExistence type="predicted"/>
<name>A0A6J1GH49_CUCMO</name>
<feature type="domain" description="C3H1-type" evidence="3">
    <location>
        <begin position="423"/>
        <end position="451"/>
    </location>
</feature>
<organism evidence="4 5">
    <name type="scientific">Cucurbita moschata</name>
    <name type="common">Winter crookneck squash</name>
    <name type="synonym">Cucurbita pepo var. moschata</name>
    <dbReference type="NCBI Taxonomy" id="3662"/>
    <lineage>
        <taxon>Eukaryota</taxon>
        <taxon>Viridiplantae</taxon>
        <taxon>Streptophyta</taxon>
        <taxon>Embryophyta</taxon>
        <taxon>Tracheophyta</taxon>
        <taxon>Spermatophyta</taxon>
        <taxon>Magnoliopsida</taxon>
        <taxon>eudicotyledons</taxon>
        <taxon>Gunneridae</taxon>
        <taxon>Pentapetalae</taxon>
        <taxon>rosids</taxon>
        <taxon>fabids</taxon>
        <taxon>Cucurbitales</taxon>
        <taxon>Cucurbitaceae</taxon>
        <taxon>Cucurbiteae</taxon>
        <taxon>Cucurbita</taxon>
    </lineage>
</organism>
<dbReference type="GO" id="GO:0003677">
    <property type="term" value="F:DNA binding"/>
    <property type="evidence" value="ECO:0007669"/>
    <property type="project" value="UniProtKB-KW"/>
</dbReference>
<reference evidence="5 6" key="1">
    <citation type="submission" date="2025-04" db="UniProtKB">
        <authorList>
            <consortium name="RefSeq"/>
        </authorList>
    </citation>
    <scope>IDENTIFICATION</scope>
    <source>
        <tissue evidence="5 6">Young leaves</tissue>
    </source>
</reference>
<evidence type="ECO:0000256" key="1">
    <source>
        <dbReference type="ARBA" id="ARBA00023125"/>
    </source>
</evidence>
<keyword evidence="2" id="KW-0862">Zinc</keyword>
<dbReference type="RefSeq" id="XP_022950890.1">
    <property type="nucleotide sequence ID" value="XM_023095122.1"/>
</dbReference>
<accession>A0A6J1GH49</accession>
<keyword evidence="4" id="KW-1185">Reference proteome</keyword>
<feature type="zinc finger region" description="C3H1-type" evidence="2">
    <location>
        <begin position="423"/>
        <end position="451"/>
    </location>
</feature>
<evidence type="ECO:0000256" key="2">
    <source>
        <dbReference type="PROSITE-ProRule" id="PRU00723"/>
    </source>
</evidence>
<dbReference type="InterPro" id="IPR000571">
    <property type="entry name" value="Znf_CCCH"/>
</dbReference>
<gene>
    <name evidence="5 6" type="primary">LOC111453850</name>
</gene>
<keyword evidence="1" id="KW-0238">DNA-binding</keyword>
<keyword evidence="2" id="KW-0863">Zinc-finger</keyword>
<dbReference type="PROSITE" id="PS50103">
    <property type="entry name" value="ZF_C3H1"/>
    <property type="match status" value="1"/>
</dbReference>
<dbReference type="PANTHER" id="PTHR33400">
    <property type="entry name" value="ZINC FINGER CCCH DOMAIN-CONTAINING PROTEIN 6-RELATED"/>
    <property type="match status" value="1"/>
</dbReference>
<dbReference type="AlphaFoldDB" id="A0A6J1GH49"/>
<protein>
    <submittedName>
        <fullName evidence="5 6">Zinc finger CCCH domain-containing protein 6-like</fullName>
    </submittedName>
</protein>
<sequence>MKRSRKSMRVSWAHGVNLCQVKLFSSEDCPSKVGQKSLDHLQAKTPWMLHPYIAEFNDCPPGFEFTPSGNQSADLSGISLIKWKCPLKFVMDSNWCVAAGEESREVESQKLREMRLLEAVYPRSSAIPSGATVSTDVEDELYDDSLTPHVPIIPIEEDECEDLGSNSAAAVNFPTSPMPMASNCSLERSIPASTTETSAEKLPDVGVDVAAAASTAFAVLTKSMEQGSMIDTNLLIKIFSDPKMIQNLSNIHPVSVAVSGSPPIAAGALSKPPVSESVSSPLTTSISIPNRPNGSTLKVSNGFPSTVTTALPQMSSIPTADVNLVAVPGHFPVSDPNNVKMTVPNAGIYSKIGIIPTYANMVPVSSVRKEAQQLKDLSYYKNLVRQHGDQRDFKKHKLGQDGNNHNHHNLNMVHEMKAENLKPKIQKQCIYFNGPKGCRNGVNCQFKHDIPLQNQNAKRMKLCGEVTGRT</sequence>
<evidence type="ECO:0000313" key="4">
    <source>
        <dbReference type="Proteomes" id="UP000504609"/>
    </source>
</evidence>
<dbReference type="Proteomes" id="UP000504609">
    <property type="component" value="Unplaced"/>
</dbReference>
<dbReference type="KEGG" id="cmos:111453850"/>
<evidence type="ECO:0000259" key="3">
    <source>
        <dbReference type="PROSITE" id="PS50103"/>
    </source>
</evidence>
<evidence type="ECO:0000313" key="5">
    <source>
        <dbReference type="RefSeq" id="XP_022950889.1"/>
    </source>
</evidence>
<dbReference type="GeneID" id="111453850"/>
<dbReference type="PANTHER" id="PTHR33400:SF9">
    <property type="entry name" value="C3H1-TYPE DOMAIN-CONTAINING PROTEIN"/>
    <property type="match status" value="1"/>
</dbReference>
<dbReference type="GO" id="GO:0008270">
    <property type="term" value="F:zinc ion binding"/>
    <property type="evidence" value="ECO:0007669"/>
    <property type="project" value="UniProtKB-KW"/>
</dbReference>